<keyword evidence="2" id="KW-0808">Transferase</keyword>
<evidence type="ECO:0000256" key="3">
    <source>
        <dbReference type="ARBA" id="ARBA00022777"/>
    </source>
</evidence>
<protein>
    <recommendedName>
        <fullName evidence="4">Carbohydrate kinase FGGY N-terminal domain-containing protein</fullName>
    </recommendedName>
</protein>
<comment type="similarity">
    <text evidence="1">Belongs to the FGGY kinase family.</text>
</comment>
<proteinExistence type="inferred from homology"/>
<dbReference type="GO" id="GO:0005975">
    <property type="term" value="P:carbohydrate metabolic process"/>
    <property type="evidence" value="ECO:0007669"/>
    <property type="project" value="InterPro"/>
</dbReference>
<dbReference type="GO" id="GO:0016301">
    <property type="term" value="F:kinase activity"/>
    <property type="evidence" value="ECO:0007669"/>
    <property type="project" value="UniProtKB-KW"/>
</dbReference>
<name>A0A7C1FV62_9CHLR</name>
<feature type="domain" description="Carbohydrate kinase FGGY N-terminal" evidence="4">
    <location>
        <begin position="2"/>
        <end position="98"/>
    </location>
</feature>
<accession>A0A7C1FV62</accession>
<sequence>MYLLGIDIGTTATKVILVDTEGRLLAETERPVALRSPQPGWAEEDAEKWWVNVCTAIPACLQAAQAQAEEVAAVGVSGMTPALVLLDAQGRVVRPSIQQNVITDEKLDLEWLSRLRKQEIEVIVANEKHGTFLGEGVIVKIRQNDTCF</sequence>
<evidence type="ECO:0000256" key="1">
    <source>
        <dbReference type="ARBA" id="ARBA00009156"/>
    </source>
</evidence>
<dbReference type="PANTHER" id="PTHR43095:SF5">
    <property type="entry name" value="XYLULOSE KINASE"/>
    <property type="match status" value="1"/>
</dbReference>
<organism evidence="5">
    <name type="scientific">Caldilinea aerophila</name>
    <dbReference type="NCBI Taxonomy" id="133453"/>
    <lineage>
        <taxon>Bacteria</taxon>
        <taxon>Bacillati</taxon>
        <taxon>Chloroflexota</taxon>
        <taxon>Caldilineae</taxon>
        <taxon>Caldilineales</taxon>
        <taxon>Caldilineaceae</taxon>
        <taxon>Caldilinea</taxon>
    </lineage>
</organism>
<dbReference type="InterPro" id="IPR043129">
    <property type="entry name" value="ATPase_NBD"/>
</dbReference>
<comment type="caution">
    <text evidence="5">The sequence shown here is derived from an EMBL/GenBank/DDBJ whole genome shotgun (WGS) entry which is preliminary data.</text>
</comment>
<dbReference type="Gene3D" id="3.30.420.40">
    <property type="match status" value="1"/>
</dbReference>
<evidence type="ECO:0000256" key="2">
    <source>
        <dbReference type="ARBA" id="ARBA00022679"/>
    </source>
</evidence>
<evidence type="ECO:0000313" key="5">
    <source>
        <dbReference type="EMBL" id="HDX33115.1"/>
    </source>
</evidence>
<dbReference type="SUPFAM" id="SSF53067">
    <property type="entry name" value="Actin-like ATPase domain"/>
    <property type="match status" value="1"/>
</dbReference>
<dbReference type="EMBL" id="DSMG01000175">
    <property type="protein sequence ID" value="HDX33115.1"/>
    <property type="molecule type" value="Genomic_DNA"/>
</dbReference>
<dbReference type="PANTHER" id="PTHR43095">
    <property type="entry name" value="SUGAR KINASE"/>
    <property type="match status" value="1"/>
</dbReference>
<reference evidence="5" key="1">
    <citation type="journal article" date="2020" name="mSystems">
        <title>Genome- and Community-Level Interaction Insights into Carbon Utilization and Element Cycling Functions of Hydrothermarchaeota in Hydrothermal Sediment.</title>
        <authorList>
            <person name="Zhou Z."/>
            <person name="Liu Y."/>
            <person name="Xu W."/>
            <person name="Pan J."/>
            <person name="Luo Z.H."/>
            <person name="Li M."/>
        </authorList>
    </citation>
    <scope>NUCLEOTIDE SEQUENCE [LARGE SCALE GENOMIC DNA]</scope>
    <source>
        <strain evidence="5">SpSt-289</strain>
    </source>
</reference>
<dbReference type="InterPro" id="IPR050406">
    <property type="entry name" value="FGGY_Carb_Kinase"/>
</dbReference>
<dbReference type="AlphaFoldDB" id="A0A7C1FV62"/>
<dbReference type="InterPro" id="IPR018484">
    <property type="entry name" value="FGGY_N"/>
</dbReference>
<evidence type="ECO:0000259" key="4">
    <source>
        <dbReference type="Pfam" id="PF00370"/>
    </source>
</evidence>
<gene>
    <name evidence="5" type="ORF">ENQ20_16745</name>
</gene>
<keyword evidence="3" id="KW-0418">Kinase</keyword>
<dbReference type="Pfam" id="PF00370">
    <property type="entry name" value="FGGY_N"/>
    <property type="match status" value="1"/>
</dbReference>